<proteinExistence type="predicted"/>
<keyword evidence="1" id="KW-0479">Metal-binding</keyword>
<dbReference type="PANTHER" id="PTHR33542">
    <property type="entry name" value="SIROHYDROCHLORIN FERROCHELATASE, CHLOROPLASTIC"/>
    <property type="match status" value="1"/>
</dbReference>
<protein>
    <submittedName>
        <fullName evidence="3">CbiX/SirB N-terminal domain-containing protein</fullName>
    </submittedName>
</protein>
<organism evidence="3 4">
    <name type="scientific">Curvibacter cyanobacteriorum</name>
    <dbReference type="NCBI Taxonomy" id="3026422"/>
    <lineage>
        <taxon>Bacteria</taxon>
        <taxon>Pseudomonadati</taxon>
        <taxon>Pseudomonadota</taxon>
        <taxon>Betaproteobacteria</taxon>
        <taxon>Burkholderiales</taxon>
        <taxon>Comamonadaceae</taxon>
        <taxon>Curvibacter</taxon>
    </lineage>
</organism>
<comment type="caution">
    <text evidence="3">The sequence shown here is derived from an EMBL/GenBank/DDBJ whole genome shotgun (WGS) entry which is preliminary data.</text>
</comment>
<evidence type="ECO:0000313" key="4">
    <source>
        <dbReference type="Proteomes" id="UP001528673"/>
    </source>
</evidence>
<keyword evidence="4" id="KW-1185">Reference proteome</keyword>
<evidence type="ECO:0000313" key="3">
    <source>
        <dbReference type="EMBL" id="MDD0840953.1"/>
    </source>
</evidence>
<dbReference type="Gene3D" id="3.40.50.1400">
    <property type="match status" value="1"/>
</dbReference>
<evidence type="ECO:0000256" key="2">
    <source>
        <dbReference type="ARBA" id="ARBA00023239"/>
    </source>
</evidence>
<dbReference type="RefSeq" id="WP_273953733.1">
    <property type="nucleotide sequence ID" value="NZ_JAQSIP010000013.1"/>
</dbReference>
<gene>
    <name evidence="3" type="ORF">PSQ40_20420</name>
</gene>
<keyword evidence="2" id="KW-0456">Lyase</keyword>
<dbReference type="Proteomes" id="UP001528673">
    <property type="component" value="Unassembled WGS sequence"/>
</dbReference>
<reference evidence="3 4" key="1">
    <citation type="submission" date="2023-02" db="EMBL/GenBank/DDBJ databases">
        <title>Bacterial whole genomic sequence of Curvibacter sp. HBC61.</title>
        <authorList>
            <person name="Le V."/>
            <person name="Ko S.-R."/>
            <person name="Ahn C.-Y."/>
            <person name="Oh H.-M."/>
        </authorList>
    </citation>
    <scope>NUCLEOTIDE SEQUENCE [LARGE SCALE GENOMIC DNA]</scope>
    <source>
        <strain evidence="3 4">HBC61</strain>
    </source>
</reference>
<dbReference type="PANTHER" id="PTHR33542:SF3">
    <property type="entry name" value="SIROHYDROCHLORIN FERROCHELATASE, CHLOROPLASTIC"/>
    <property type="match status" value="1"/>
</dbReference>
<dbReference type="InterPro" id="IPR050963">
    <property type="entry name" value="Sirohydro_Cobaltochel/CbiX"/>
</dbReference>
<sequence length="118" mass="12745">MHAVILFAHGSRDPAWARPIEAVAQRMRERAPATEVRCAYLELTRPDLPETVAELVAAGVQSLRVVPMFLGVGRHAREDLPRLIQDLQAAYPGLALELCPAVGENDAIVDALAQVALG</sequence>
<dbReference type="EMBL" id="JAQSIP010000013">
    <property type="protein sequence ID" value="MDD0840953.1"/>
    <property type="molecule type" value="Genomic_DNA"/>
</dbReference>
<dbReference type="CDD" id="cd03416">
    <property type="entry name" value="CbiX_SirB_N"/>
    <property type="match status" value="1"/>
</dbReference>
<dbReference type="Pfam" id="PF01903">
    <property type="entry name" value="CbiX"/>
    <property type="match status" value="1"/>
</dbReference>
<accession>A0ABT5N775</accession>
<name>A0ABT5N775_9BURK</name>
<dbReference type="SUPFAM" id="SSF53800">
    <property type="entry name" value="Chelatase"/>
    <property type="match status" value="1"/>
</dbReference>
<evidence type="ECO:0000256" key="1">
    <source>
        <dbReference type="ARBA" id="ARBA00022723"/>
    </source>
</evidence>
<dbReference type="InterPro" id="IPR002762">
    <property type="entry name" value="CbiX-like"/>
</dbReference>